<dbReference type="AlphaFoldDB" id="A0A4Z2EME0"/>
<gene>
    <name evidence="2" type="ORF">EYF80_059793</name>
</gene>
<evidence type="ECO:0000313" key="3">
    <source>
        <dbReference type="Proteomes" id="UP000314294"/>
    </source>
</evidence>
<keyword evidence="3" id="KW-1185">Reference proteome</keyword>
<sequence>MKQGQAALDCTSSNSSHYGAQSRRAPPSLKLPPPGQMAFVKQVLRDWRAIIPPLLYTGLSGLYEGRRVETPTFYPACPFVNIAKRAL</sequence>
<dbReference type="EMBL" id="SRLO01004903">
    <property type="protein sequence ID" value="TNN30056.1"/>
    <property type="molecule type" value="Genomic_DNA"/>
</dbReference>
<organism evidence="2 3">
    <name type="scientific">Liparis tanakae</name>
    <name type="common">Tanaka's snailfish</name>
    <dbReference type="NCBI Taxonomy" id="230148"/>
    <lineage>
        <taxon>Eukaryota</taxon>
        <taxon>Metazoa</taxon>
        <taxon>Chordata</taxon>
        <taxon>Craniata</taxon>
        <taxon>Vertebrata</taxon>
        <taxon>Euteleostomi</taxon>
        <taxon>Actinopterygii</taxon>
        <taxon>Neopterygii</taxon>
        <taxon>Teleostei</taxon>
        <taxon>Neoteleostei</taxon>
        <taxon>Acanthomorphata</taxon>
        <taxon>Eupercaria</taxon>
        <taxon>Perciformes</taxon>
        <taxon>Cottioidei</taxon>
        <taxon>Cottales</taxon>
        <taxon>Liparidae</taxon>
        <taxon>Liparis</taxon>
    </lineage>
</organism>
<protein>
    <submittedName>
        <fullName evidence="2">Uncharacterized protein</fullName>
    </submittedName>
</protein>
<reference evidence="2 3" key="1">
    <citation type="submission" date="2019-03" db="EMBL/GenBank/DDBJ databases">
        <title>First draft genome of Liparis tanakae, snailfish: a comprehensive survey of snailfish specific genes.</title>
        <authorList>
            <person name="Kim W."/>
            <person name="Song I."/>
            <person name="Jeong J.-H."/>
            <person name="Kim D."/>
            <person name="Kim S."/>
            <person name="Ryu S."/>
            <person name="Song J.Y."/>
            <person name="Lee S.K."/>
        </authorList>
    </citation>
    <scope>NUCLEOTIDE SEQUENCE [LARGE SCALE GENOMIC DNA]</scope>
    <source>
        <tissue evidence="2">Muscle</tissue>
    </source>
</reference>
<accession>A0A4Z2EME0</accession>
<feature type="compositionally biased region" description="Polar residues" evidence="1">
    <location>
        <begin position="10"/>
        <end position="19"/>
    </location>
</feature>
<dbReference type="Proteomes" id="UP000314294">
    <property type="component" value="Unassembled WGS sequence"/>
</dbReference>
<comment type="caution">
    <text evidence="2">The sequence shown here is derived from an EMBL/GenBank/DDBJ whole genome shotgun (WGS) entry which is preliminary data.</text>
</comment>
<name>A0A4Z2EME0_9TELE</name>
<feature type="region of interest" description="Disordered" evidence="1">
    <location>
        <begin position="1"/>
        <end position="33"/>
    </location>
</feature>
<proteinExistence type="predicted"/>
<evidence type="ECO:0000256" key="1">
    <source>
        <dbReference type="SAM" id="MobiDB-lite"/>
    </source>
</evidence>
<evidence type="ECO:0000313" key="2">
    <source>
        <dbReference type="EMBL" id="TNN30056.1"/>
    </source>
</evidence>